<keyword evidence="2 5" id="KW-0548">Nucleotidyltransferase</keyword>
<dbReference type="InterPro" id="IPR036390">
    <property type="entry name" value="WH_DNA-bd_sf"/>
</dbReference>
<reference evidence="5 6" key="1">
    <citation type="submission" date="2017-11" db="EMBL/GenBank/DDBJ databases">
        <title>Understudied soil microbes with underappreciated capabilities: Untangling the Clostridium saccharolyticum group.</title>
        <authorList>
            <person name="Leschine S."/>
        </authorList>
    </citation>
    <scope>NUCLEOTIDE SEQUENCE [LARGE SCALE GENOMIC DNA]</scope>
    <source>
        <strain evidence="5 6">18A</strain>
    </source>
</reference>
<feature type="domain" description="Aminoglycoside phosphotransferase" evidence="4">
    <location>
        <begin position="338"/>
        <end position="548"/>
    </location>
</feature>
<protein>
    <submittedName>
        <fullName evidence="5">CTP:phosphocholine cytidylyltransferase-like protein</fullName>
    </submittedName>
</protein>
<dbReference type="Proteomes" id="UP000231092">
    <property type="component" value="Unassembled WGS sequence"/>
</dbReference>
<evidence type="ECO:0000256" key="2">
    <source>
        <dbReference type="ARBA" id="ARBA00022695"/>
    </source>
</evidence>
<dbReference type="CDD" id="cd05151">
    <property type="entry name" value="ChoK-like"/>
    <property type="match status" value="1"/>
</dbReference>
<accession>A0A2M8ZBY9</accession>
<comment type="caution">
    <text evidence="5">The sequence shown here is derived from an EMBL/GenBank/DDBJ whole genome shotgun (WGS) entry which is preliminary data.</text>
</comment>
<dbReference type="EMBL" id="PGET01000001">
    <property type="protein sequence ID" value="PJJ30935.1"/>
    <property type="molecule type" value="Genomic_DNA"/>
</dbReference>
<dbReference type="Gene3D" id="3.90.1200.10">
    <property type="match status" value="1"/>
</dbReference>
<dbReference type="SUPFAM" id="SSF46785">
    <property type="entry name" value="Winged helix' DNA-binding domain"/>
    <property type="match status" value="1"/>
</dbReference>
<proteinExistence type="predicted"/>
<dbReference type="InterPro" id="IPR029044">
    <property type="entry name" value="Nucleotide-diphossugar_trans"/>
</dbReference>
<dbReference type="InterPro" id="IPR002575">
    <property type="entry name" value="Aminoglycoside_PTrfase"/>
</dbReference>
<dbReference type="InterPro" id="IPR005835">
    <property type="entry name" value="NTP_transferase_dom"/>
</dbReference>
<dbReference type="Pfam" id="PF13412">
    <property type="entry name" value="HTH_24"/>
    <property type="match status" value="1"/>
</dbReference>
<gene>
    <name evidence="5" type="ORF">H171_4556</name>
</gene>
<dbReference type="Gene3D" id="3.30.200.20">
    <property type="entry name" value="Phosphorylase Kinase, domain 1"/>
    <property type="match status" value="1"/>
</dbReference>
<dbReference type="SUPFAM" id="SSF56112">
    <property type="entry name" value="Protein kinase-like (PK-like)"/>
    <property type="match status" value="1"/>
</dbReference>
<dbReference type="AlphaFoldDB" id="A0A2M8ZBY9"/>
<evidence type="ECO:0000259" key="4">
    <source>
        <dbReference type="Pfam" id="PF01636"/>
    </source>
</evidence>
<name>A0A2M8ZBY9_9FIRM</name>
<dbReference type="Gene3D" id="3.90.550.10">
    <property type="entry name" value="Spore Coat Polysaccharide Biosynthesis Protein SpsA, Chain A"/>
    <property type="match status" value="1"/>
</dbReference>
<evidence type="ECO:0000256" key="1">
    <source>
        <dbReference type="ARBA" id="ARBA00022679"/>
    </source>
</evidence>
<dbReference type="InterPro" id="IPR050065">
    <property type="entry name" value="GlmU-like"/>
</dbReference>
<dbReference type="SUPFAM" id="SSF53448">
    <property type="entry name" value="Nucleotide-diphospho-sugar transferases"/>
    <property type="match status" value="1"/>
</dbReference>
<keyword evidence="1 5" id="KW-0808">Transferase</keyword>
<dbReference type="RefSeq" id="WP_100307128.1">
    <property type="nucleotide sequence ID" value="NZ_PGET01000001.1"/>
</dbReference>
<feature type="domain" description="Nucleotidyl transferase" evidence="3">
    <location>
        <begin position="73"/>
        <end position="184"/>
    </location>
</feature>
<dbReference type="PANTHER" id="PTHR43584">
    <property type="entry name" value="NUCLEOTIDYL TRANSFERASE"/>
    <property type="match status" value="1"/>
</dbReference>
<evidence type="ECO:0000259" key="3">
    <source>
        <dbReference type="Pfam" id="PF00483"/>
    </source>
</evidence>
<sequence>MDRNVIICRSILENPAVTQRDLSKELSVSLGTVNNLIKECIEKKYIEIGNGNDLYELLPDGQALLNENKVDGAVIIAAGFGSRFVPLTFETPKGLLEVFGERMIERQIRQLHEAGIKDITIVVGYLKEKFEYLIDKYQVKLLYNPEYSQKNTLTTIYHARKLLRGRNMYVLSSDNWMRHNMYHAYESGAWYSASYMEGETSEWCLDYNKKGRILNVSVGGQDKWVMYGPVFFSKLFSEQFLTVLEHYYNLPGTEQFYWENVYMEMMSGEAAKRLPHIPEAKQDIDLYVNRRPADEVYEFENLEELRRFDLKYQHHSDNEAMELVSTVFQVPESEITEIRCLKSGMTNKSFLFKIKDRHYICRIPGAGTELLINRQQEKAVYDALSGLDITEKVIYFNGETGYKIAEFYEGTHNANPSSREEMERCMAVVRRLHKSGLKVDHSFDIRERIDFYEKLCKAHGGIPFDDYDVVRREMTELLDQLDNLKHEKVLSHIDTVVDNFLMMPDGNVRLIDWEYSGMCDPLIDISMSAIYSYYNEEETDDLIKIYLEREPSEEEKYTIYAYIALGGFLWSLWAVYKAALGDEFGEYTIIMYRYAKNYYKKCSKITKK</sequence>
<evidence type="ECO:0000313" key="5">
    <source>
        <dbReference type="EMBL" id="PJJ30935.1"/>
    </source>
</evidence>
<dbReference type="OrthoDB" id="9803871at2"/>
<dbReference type="Pfam" id="PF01636">
    <property type="entry name" value="APH"/>
    <property type="match status" value="1"/>
</dbReference>
<evidence type="ECO:0000313" key="6">
    <source>
        <dbReference type="Proteomes" id="UP000231092"/>
    </source>
</evidence>
<dbReference type="GO" id="GO:0016779">
    <property type="term" value="F:nucleotidyltransferase activity"/>
    <property type="evidence" value="ECO:0007669"/>
    <property type="project" value="UniProtKB-KW"/>
</dbReference>
<dbReference type="CDD" id="cd02523">
    <property type="entry name" value="PC_cytidylyltransferase"/>
    <property type="match status" value="1"/>
</dbReference>
<organism evidence="5 6">
    <name type="scientific">[Clostridium] celerecrescens 18A</name>
    <dbReference type="NCBI Taxonomy" id="1286362"/>
    <lineage>
        <taxon>Bacteria</taxon>
        <taxon>Bacillati</taxon>
        <taxon>Bacillota</taxon>
        <taxon>Clostridia</taxon>
        <taxon>Lachnospirales</taxon>
        <taxon>Lachnospiraceae</taxon>
        <taxon>Lacrimispora</taxon>
    </lineage>
</organism>
<dbReference type="Pfam" id="PF00483">
    <property type="entry name" value="NTP_transferase"/>
    <property type="match status" value="1"/>
</dbReference>
<dbReference type="InterPro" id="IPR011009">
    <property type="entry name" value="Kinase-like_dom_sf"/>
</dbReference>
<dbReference type="PANTHER" id="PTHR43584:SF5">
    <property type="entry name" value="PROTEIN LICC"/>
    <property type="match status" value="1"/>
</dbReference>